<evidence type="ECO:0000313" key="2">
    <source>
        <dbReference type="EMBL" id="MQX52509.1"/>
    </source>
</evidence>
<dbReference type="InterPro" id="IPR037401">
    <property type="entry name" value="SnoaL-like"/>
</dbReference>
<dbReference type="AlphaFoldDB" id="A0A6N7LQD8"/>
<comment type="caution">
    <text evidence="2">The sequence shown here is derived from an EMBL/GenBank/DDBJ whole genome shotgun (WGS) entry which is preliminary data.</text>
</comment>
<evidence type="ECO:0000259" key="1">
    <source>
        <dbReference type="Pfam" id="PF13474"/>
    </source>
</evidence>
<keyword evidence="3" id="KW-1185">Reference proteome</keyword>
<dbReference type="Proteomes" id="UP000469421">
    <property type="component" value="Unassembled WGS sequence"/>
</dbReference>
<name>A0A6N7LQD8_9GAMM</name>
<gene>
    <name evidence="2" type="ORF">GFN93_04570</name>
</gene>
<protein>
    <submittedName>
        <fullName evidence="2">DUF4440 domain-containing protein</fullName>
    </submittedName>
</protein>
<accession>A0A6N7LQD8</accession>
<dbReference type="SUPFAM" id="SSF54427">
    <property type="entry name" value="NTF2-like"/>
    <property type="match status" value="1"/>
</dbReference>
<evidence type="ECO:0000313" key="3">
    <source>
        <dbReference type="Proteomes" id="UP000469421"/>
    </source>
</evidence>
<proteinExistence type="predicted"/>
<reference evidence="2 3" key="1">
    <citation type="submission" date="2019-10" db="EMBL/GenBank/DDBJ databases">
        <title>Alcanivorax sp.PA15-N-34 draft genome sequence.</title>
        <authorList>
            <person name="Liao X."/>
            <person name="Shao Z."/>
        </authorList>
    </citation>
    <scope>NUCLEOTIDE SEQUENCE [LARGE SCALE GENOMIC DNA]</scope>
    <source>
        <strain evidence="2 3">PA15-N-34</strain>
    </source>
</reference>
<dbReference type="InterPro" id="IPR032710">
    <property type="entry name" value="NTF2-like_dom_sf"/>
</dbReference>
<organism evidence="2 3">
    <name type="scientific">Alcanivorax sediminis</name>
    <dbReference type="NCBI Taxonomy" id="2663008"/>
    <lineage>
        <taxon>Bacteria</taxon>
        <taxon>Pseudomonadati</taxon>
        <taxon>Pseudomonadota</taxon>
        <taxon>Gammaproteobacteria</taxon>
        <taxon>Oceanospirillales</taxon>
        <taxon>Alcanivoracaceae</taxon>
        <taxon>Alcanivorax</taxon>
    </lineage>
</organism>
<feature type="domain" description="SnoaL-like" evidence="1">
    <location>
        <begin position="22"/>
        <end position="143"/>
    </location>
</feature>
<sequence length="170" mass="19406">MDNTNSIRERPMTRSVHQEKVIRDLTAGWVAAIGAQDGEAALAFYGPDIRSFDVILDQQVRGADDYRDHLARCMLLCNGEPVFEMYDLEVSVEGDLAVCHGMIHCGCEDENGEMKTGWMRGTLVWRCEEGRWQICHEHLSNPFDPCSGELIMEWRPQHQPQLLPRMEKAS</sequence>
<dbReference type="EMBL" id="WIRE01000001">
    <property type="protein sequence ID" value="MQX52509.1"/>
    <property type="molecule type" value="Genomic_DNA"/>
</dbReference>
<dbReference type="Pfam" id="PF13474">
    <property type="entry name" value="SnoaL_3"/>
    <property type="match status" value="1"/>
</dbReference>
<dbReference type="Gene3D" id="3.10.450.50">
    <property type="match status" value="1"/>
</dbReference>